<dbReference type="GO" id="GO:0006260">
    <property type="term" value="P:DNA replication"/>
    <property type="evidence" value="ECO:0007669"/>
    <property type="project" value="InterPro"/>
</dbReference>
<dbReference type="GO" id="GO:0032298">
    <property type="term" value="P:positive regulation of DNA-templated DNA replication initiation"/>
    <property type="evidence" value="ECO:0007669"/>
    <property type="project" value="TreeGrafter"/>
</dbReference>
<organism evidence="1">
    <name type="scientific">mine drainage metagenome</name>
    <dbReference type="NCBI Taxonomy" id="410659"/>
    <lineage>
        <taxon>unclassified sequences</taxon>
        <taxon>metagenomes</taxon>
        <taxon>ecological metagenomes</taxon>
    </lineage>
</organism>
<gene>
    <name evidence="1" type="ORF">CARN7_0028</name>
</gene>
<evidence type="ECO:0000313" key="1">
    <source>
        <dbReference type="EMBL" id="CBI09303.1"/>
    </source>
</evidence>
<dbReference type="InterPro" id="IPR007459">
    <property type="entry name" value="DNA_pol3_chi"/>
</dbReference>
<dbReference type="InterPro" id="IPR036768">
    <property type="entry name" value="PolIII_chi_sf"/>
</dbReference>
<proteinExistence type="predicted"/>
<dbReference type="EMBL" id="CABR01000025">
    <property type="protein sequence ID" value="CBI09303.1"/>
    <property type="molecule type" value="Genomic_DNA"/>
</dbReference>
<comment type="caution">
    <text evidence="1">The sequence shown here is derived from an EMBL/GenBank/DDBJ whole genome shotgun (WGS) entry which is preliminary data.</text>
</comment>
<dbReference type="SUPFAM" id="SSF102400">
    <property type="entry name" value="DNA polymerase III chi subunit"/>
    <property type="match status" value="1"/>
</dbReference>
<dbReference type="GO" id="GO:0003887">
    <property type="term" value="F:DNA-directed DNA polymerase activity"/>
    <property type="evidence" value="ECO:0007669"/>
    <property type="project" value="InterPro"/>
</dbReference>
<sequence>MTQVDFYSQASDKLELARRIAHKAWQQNKATMVYSQDESELDRIDAQWWLTPATSFLPHARSHAAHAPTTPIVLGADIGDLPHCDVLINLSEQPPGFFSRFERLIEIVSTDESDRQAARLRWRFYQERGYALHNHNMAR</sequence>
<dbReference type="PANTHER" id="PTHR38767:SF1">
    <property type="entry name" value="DNA POLYMERASE III SUBUNIT CHI"/>
    <property type="match status" value="1"/>
</dbReference>
<dbReference type="PANTHER" id="PTHR38767">
    <property type="entry name" value="DNA POLYMERASE III SUBUNIT CHI"/>
    <property type="match status" value="1"/>
</dbReference>
<reference evidence="1" key="1">
    <citation type="submission" date="2009-10" db="EMBL/GenBank/DDBJ databases">
        <title>Diversity of trophic interactions inside an arsenic-rich microbial ecosystem.</title>
        <authorList>
            <person name="Bertin P.N."/>
            <person name="Heinrich-Salmeron A."/>
            <person name="Pelletier E."/>
            <person name="Goulhen-Chollet F."/>
            <person name="Arsene-Ploetze F."/>
            <person name="Gallien S."/>
            <person name="Calteau A."/>
            <person name="Vallenet D."/>
            <person name="Casiot C."/>
            <person name="Chane-Woon-Ming B."/>
            <person name="Giloteaux L."/>
            <person name="Barakat M."/>
            <person name="Bonnefoy V."/>
            <person name="Bruneel O."/>
            <person name="Chandler M."/>
            <person name="Cleiss J."/>
            <person name="Duran R."/>
            <person name="Elbaz-Poulichet F."/>
            <person name="Fonknechten N."/>
            <person name="Lauga B."/>
            <person name="Mornico D."/>
            <person name="Ortet P."/>
            <person name="Schaeffer C."/>
            <person name="Siguier P."/>
            <person name="Alexander Thil Smith A."/>
            <person name="Van Dorsselaer A."/>
            <person name="Weissenbach J."/>
            <person name="Medigue C."/>
            <person name="Le Paslier D."/>
        </authorList>
    </citation>
    <scope>NUCLEOTIDE SEQUENCE</scope>
</reference>
<dbReference type="Gene3D" id="3.40.50.10110">
    <property type="entry name" value="DNA polymerase III subunit chi"/>
    <property type="match status" value="1"/>
</dbReference>
<name>E6QPY2_9ZZZZ</name>
<dbReference type="GO" id="GO:0003677">
    <property type="term" value="F:DNA binding"/>
    <property type="evidence" value="ECO:0007669"/>
    <property type="project" value="InterPro"/>
</dbReference>
<accession>E6QPY2</accession>
<protein>
    <submittedName>
        <fullName evidence="1">Putative DNA polymerase III chi subunit</fullName>
    </submittedName>
</protein>
<dbReference type="AlphaFoldDB" id="E6QPY2"/>
<dbReference type="Pfam" id="PF04364">
    <property type="entry name" value="DNA_pol3_chi"/>
    <property type="match status" value="1"/>
</dbReference>